<accession>A0A4R5U0B8</accession>
<proteinExistence type="predicted"/>
<dbReference type="InterPro" id="IPR051920">
    <property type="entry name" value="MPT_Adenylyltrnsfr/MoaC-Rel"/>
</dbReference>
<reference evidence="4 5" key="1">
    <citation type="submission" date="2019-03" db="EMBL/GenBank/DDBJ databases">
        <title>Arthrobacter sp. nov., an bacterium isolated from biocrust in Mu Us Desert.</title>
        <authorList>
            <person name="Lixiong L."/>
        </authorList>
    </citation>
    <scope>NUCLEOTIDE SEQUENCE [LARGE SCALE GENOMIC DNA]</scope>
    <source>
        <strain evidence="4 5">SLN-3</strain>
    </source>
</reference>
<dbReference type="SMART" id="SM00852">
    <property type="entry name" value="MoCF_biosynth"/>
    <property type="match status" value="1"/>
</dbReference>
<dbReference type="PANTHER" id="PTHR43764:SF1">
    <property type="entry name" value="MOLYBDOPTERIN MOLYBDOTRANSFERASE"/>
    <property type="match status" value="1"/>
</dbReference>
<protein>
    <submittedName>
        <fullName evidence="4">MogA/MoaB family molybdenum cofactor biosynthesis protein</fullName>
    </submittedName>
</protein>
<dbReference type="OrthoDB" id="9794429at2"/>
<dbReference type="SUPFAM" id="SSF53218">
    <property type="entry name" value="Molybdenum cofactor biosynthesis proteins"/>
    <property type="match status" value="1"/>
</dbReference>
<evidence type="ECO:0000256" key="1">
    <source>
        <dbReference type="ARBA" id="ARBA00005046"/>
    </source>
</evidence>
<dbReference type="InterPro" id="IPR001453">
    <property type="entry name" value="MoaB/Mog_dom"/>
</dbReference>
<evidence type="ECO:0000256" key="2">
    <source>
        <dbReference type="ARBA" id="ARBA00023150"/>
    </source>
</evidence>
<sequence>MTPLRNAAVIIASTRAAAGTYQDECGPLVAGWLLEHGFAVQDAEVVPDGEAVGAAIGRALAAGPAVLITSGGTGLSADDATPEQTLPYLDRQLPGIMEAARRAGADMVPTAALSRGLAGTAGRTFVINLPGSPGGVRDGLAVLEPLIGHICAQLEGFHDHQ</sequence>
<dbReference type="EMBL" id="SMTK01000002">
    <property type="protein sequence ID" value="TDK26970.1"/>
    <property type="molecule type" value="Genomic_DNA"/>
</dbReference>
<gene>
    <name evidence="4" type="ORF">E2F48_07405</name>
</gene>
<evidence type="ECO:0000313" key="5">
    <source>
        <dbReference type="Proteomes" id="UP000295411"/>
    </source>
</evidence>
<name>A0A4R5U0B8_9MICC</name>
<dbReference type="Proteomes" id="UP000295411">
    <property type="component" value="Unassembled WGS sequence"/>
</dbReference>
<evidence type="ECO:0000313" key="4">
    <source>
        <dbReference type="EMBL" id="TDK26970.1"/>
    </source>
</evidence>
<dbReference type="CDD" id="cd00886">
    <property type="entry name" value="MogA_MoaB"/>
    <property type="match status" value="1"/>
</dbReference>
<keyword evidence="2" id="KW-0501">Molybdenum cofactor biosynthesis</keyword>
<evidence type="ECO:0000259" key="3">
    <source>
        <dbReference type="SMART" id="SM00852"/>
    </source>
</evidence>
<dbReference type="InterPro" id="IPR036425">
    <property type="entry name" value="MoaB/Mog-like_dom_sf"/>
</dbReference>
<dbReference type="RefSeq" id="WP_133403318.1">
    <property type="nucleotide sequence ID" value="NZ_SMTK01000002.1"/>
</dbReference>
<dbReference type="PANTHER" id="PTHR43764">
    <property type="entry name" value="MOLYBDENUM COFACTOR BIOSYNTHESIS"/>
    <property type="match status" value="1"/>
</dbReference>
<comment type="caution">
    <text evidence="4">The sequence shown here is derived from an EMBL/GenBank/DDBJ whole genome shotgun (WGS) entry which is preliminary data.</text>
</comment>
<comment type="pathway">
    <text evidence="1">Cofactor biosynthesis; molybdopterin biosynthesis.</text>
</comment>
<keyword evidence="5" id="KW-1185">Reference proteome</keyword>
<dbReference type="GO" id="GO:0006777">
    <property type="term" value="P:Mo-molybdopterin cofactor biosynthetic process"/>
    <property type="evidence" value="ECO:0007669"/>
    <property type="project" value="UniProtKB-KW"/>
</dbReference>
<organism evidence="4 5">
    <name type="scientific">Arthrobacter crusticola</name>
    <dbReference type="NCBI Taxonomy" id="2547960"/>
    <lineage>
        <taxon>Bacteria</taxon>
        <taxon>Bacillati</taxon>
        <taxon>Actinomycetota</taxon>
        <taxon>Actinomycetes</taxon>
        <taxon>Micrococcales</taxon>
        <taxon>Micrococcaceae</taxon>
        <taxon>Arthrobacter</taxon>
    </lineage>
</organism>
<dbReference type="AlphaFoldDB" id="A0A4R5U0B8"/>
<dbReference type="Pfam" id="PF00994">
    <property type="entry name" value="MoCF_biosynth"/>
    <property type="match status" value="1"/>
</dbReference>
<dbReference type="Gene3D" id="3.40.980.10">
    <property type="entry name" value="MoaB/Mog-like domain"/>
    <property type="match status" value="1"/>
</dbReference>
<feature type="domain" description="MoaB/Mog" evidence="3">
    <location>
        <begin position="8"/>
        <end position="150"/>
    </location>
</feature>